<dbReference type="Proteomes" id="UP000752292">
    <property type="component" value="Unassembled WGS sequence"/>
</dbReference>
<name>A0A932ZUU3_UNCTE</name>
<proteinExistence type="predicted"/>
<dbReference type="AlphaFoldDB" id="A0A932ZUU3"/>
<accession>A0A932ZUU3</accession>
<evidence type="ECO:0000313" key="3">
    <source>
        <dbReference type="Proteomes" id="UP000752292"/>
    </source>
</evidence>
<reference evidence="2" key="1">
    <citation type="submission" date="2020-07" db="EMBL/GenBank/DDBJ databases">
        <title>Huge and variable diversity of episymbiotic CPR bacteria and DPANN archaea in groundwater ecosystems.</title>
        <authorList>
            <person name="He C.Y."/>
            <person name="Keren R."/>
            <person name="Whittaker M."/>
            <person name="Farag I.F."/>
            <person name="Doudna J."/>
            <person name="Cate J.H.D."/>
            <person name="Banfield J.F."/>
        </authorList>
    </citation>
    <scope>NUCLEOTIDE SEQUENCE</scope>
    <source>
        <strain evidence="2">NC_groundwater_1370_Ag_S-0.2um_69_93</strain>
    </source>
</reference>
<evidence type="ECO:0000313" key="2">
    <source>
        <dbReference type="EMBL" id="MBI4252011.1"/>
    </source>
</evidence>
<sequence>MIHPDTELRFVSPEIGQGVFATRRIPRGTITWGLCHLDHVLSPARRLGLPPCYAGIISAFAYLTAQGDAVLCWDIGRYVNHSCSPSSLSLNDELDIAVRDILPGEQLTDDYGMLNLPHVLQCRCGVPGCRREVRADDHLRMGAEWEVQVREAFALASRVPQPVLPYLKNASQLLDMLEGRADVPSPLAYCVPPAAGVGPAPA</sequence>
<dbReference type="Gene3D" id="2.170.270.10">
    <property type="entry name" value="SET domain"/>
    <property type="match status" value="1"/>
</dbReference>
<protein>
    <submittedName>
        <fullName evidence="2">SET domain-containing protein</fullName>
    </submittedName>
</protein>
<dbReference type="Pfam" id="PF00856">
    <property type="entry name" value="SET"/>
    <property type="match status" value="1"/>
</dbReference>
<dbReference type="InterPro" id="IPR046341">
    <property type="entry name" value="SET_dom_sf"/>
</dbReference>
<dbReference type="InterPro" id="IPR001214">
    <property type="entry name" value="SET_dom"/>
</dbReference>
<dbReference type="SUPFAM" id="SSF82199">
    <property type="entry name" value="SET domain"/>
    <property type="match status" value="1"/>
</dbReference>
<feature type="domain" description="SET" evidence="1">
    <location>
        <begin position="4"/>
        <end position="112"/>
    </location>
</feature>
<dbReference type="PROSITE" id="PS50280">
    <property type="entry name" value="SET"/>
    <property type="match status" value="1"/>
</dbReference>
<dbReference type="EMBL" id="JACQRX010000267">
    <property type="protein sequence ID" value="MBI4252011.1"/>
    <property type="molecule type" value="Genomic_DNA"/>
</dbReference>
<organism evidence="2 3">
    <name type="scientific">Tectimicrobiota bacterium</name>
    <dbReference type="NCBI Taxonomy" id="2528274"/>
    <lineage>
        <taxon>Bacteria</taxon>
        <taxon>Pseudomonadati</taxon>
        <taxon>Nitrospinota/Tectimicrobiota group</taxon>
        <taxon>Candidatus Tectimicrobiota</taxon>
    </lineage>
</organism>
<comment type="caution">
    <text evidence="2">The sequence shown here is derived from an EMBL/GenBank/DDBJ whole genome shotgun (WGS) entry which is preliminary data.</text>
</comment>
<gene>
    <name evidence="2" type="ORF">HY618_06080</name>
</gene>
<evidence type="ECO:0000259" key="1">
    <source>
        <dbReference type="PROSITE" id="PS50280"/>
    </source>
</evidence>